<evidence type="ECO:0000256" key="1">
    <source>
        <dbReference type="PROSITE-ProRule" id="PRU00339"/>
    </source>
</evidence>
<keyword evidence="3" id="KW-1185">Reference proteome</keyword>
<protein>
    <submittedName>
        <fullName evidence="2">Tol-pal system protein YbgF</fullName>
    </submittedName>
</protein>
<dbReference type="SUPFAM" id="SSF48452">
    <property type="entry name" value="TPR-like"/>
    <property type="match status" value="1"/>
</dbReference>
<reference evidence="3" key="1">
    <citation type="journal article" date="2019" name="Int. J. Syst. Evol. Microbiol.">
        <title>The Global Catalogue of Microorganisms (GCM) 10K type strain sequencing project: providing services to taxonomists for standard genome sequencing and annotation.</title>
        <authorList>
            <consortium name="The Broad Institute Genomics Platform"/>
            <consortium name="The Broad Institute Genome Sequencing Center for Infectious Disease"/>
            <person name="Wu L."/>
            <person name="Ma J."/>
        </authorList>
    </citation>
    <scope>NUCLEOTIDE SEQUENCE [LARGE SCALE GENOMIC DNA]</scope>
    <source>
        <strain evidence="3">KCTC 42964</strain>
    </source>
</reference>
<dbReference type="PROSITE" id="PS50005">
    <property type="entry name" value="TPR"/>
    <property type="match status" value="1"/>
</dbReference>
<comment type="caution">
    <text evidence="2">The sequence shown here is derived from an EMBL/GenBank/DDBJ whole genome shotgun (WGS) entry which is preliminary data.</text>
</comment>
<dbReference type="Gene3D" id="1.25.40.10">
    <property type="entry name" value="Tetratricopeptide repeat domain"/>
    <property type="match status" value="1"/>
</dbReference>
<evidence type="ECO:0000313" key="3">
    <source>
        <dbReference type="Proteomes" id="UP001595528"/>
    </source>
</evidence>
<dbReference type="InterPro" id="IPR019734">
    <property type="entry name" value="TPR_rpt"/>
</dbReference>
<dbReference type="Pfam" id="PF13174">
    <property type="entry name" value="TPR_6"/>
    <property type="match status" value="1"/>
</dbReference>
<dbReference type="NCBIfam" id="TIGR02795">
    <property type="entry name" value="tol_pal_ybgF"/>
    <property type="match status" value="1"/>
</dbReference>
<feature type="non-terminal residue" evidence="2">
    <location>
        <position position="1"/>
    </location>
</feature>
<dbReference type="InterPro" id="IPR014162">
    <property type="entry name" value="CpoB_C"/>
</dbReference>
<name>A0ABV7L6V5_9PROT</name>
<dbReference type="InterPro" id="IPR011990">
    <property type="entry name" value="TPR-like_helical_dom_sf"/>
</dbReference>
<feature type="repeat" description="TPR" evidence="1">
    <location>
        <begin position="31"/>
        <end position="64"/>
    </location>
</feature>
<proteinExistence type="predicted"/>
<sequence length="118" mass="13046">SLRLIRVGQLADAEAALQSFLKDYPKDDLAGNAQYWLGETYYARNEYEQAAAAFLAGYRNHPKSQKAPDNLLKLGVSLVAMGQKAEACPVFSNLLSEFPNAPRLILDRARSEQQRAGC</sequence>
<dbReference type="RefSeq" id="WP_379905375.1">
    <property type="nucleotide sequence ID" value="NZ_JBHRTR010000037.1"/>
</dbReference>
<organism evidence="2 3">
    <name type="scientific">Marinibaculum pumilum</name>
    <dbReference type="NCBI Taxonomy" id="1766165"/>
    <lineage>
        <taxon>Bacteria</taxon>
        <taxon>Pseudomonadati</taxon>
        <taxon>Pseudomonadota</taxon>
        <taxon>Alphaproteobacteria</taxon>
        <taxon>Rhodospirillales</taxon>
        <taxon>Rhodospirillaceae</taxon>
        <taxon>Marinibaculum</taxon>
    </lineage>
</organism>
<gene>
    <name evidence="2" type="primary">ybgF</name>
    <name evidence="2" type="ORF">ACFOGJ_23915</name>
</gene>
<dbReference type="Pfam" id="PF13432">
    <property type="entry name" value="TPR_16"/>
    <property type="match status" value="1"/>
</dbReference>
<accession>A0ABV7L6V5</accession>
<evidence type="ECO:0000313" key="2">
    <source>
        <dbReference type="EMBL" id="MFC3230318.1"/>
    </source>
</evidence>
<dbReference type="Proteomes" id="UP001595528">
    <property type="component" value="Unassembled WGS sequence"/>
</dbReference>
<dbReference type="EMBL" id="JBHRTR010000037">
    <property type="protein sequence ID" value="MFC3230318.1"/>
    <property type="molecule type" value="Genomic_DNA"/>
</dbReference>
<keyword evidence="1" id="KW-0802">TPR repeat</keyword>